<name>A0A951Q5E0_9NOST</name>
<gene>
    <name evidence="1" type="ORF">KME32_32090</name>
</gene>
<accession>A0A951Q5E0</accession>
<proteinExistence type="predicted"/>
<reference evidence="1" key="1">
    <citation type="submission" date="2021-05" db="EMBL/GenBank/DDBJ databases">
        <authorList>
            <person name="Pietrasiak N."/>
            <person name="Ward R."/>
            <person name="Stajich J.E."/>
            <person name="Kurbessoian T."/>
        </authorList>
    </citation>
    <scope>NUCLEOTIDE SEQUENCE</scope>
    <source>
        <strain evidence="1">JT2-VF2</strain>
    </source>
</reference>
<comment type="caution">
    <text evidence="1">The sequence shown here is derived from an EMBL/GenBank/DDBJ whole genome shotgun (WGS) entry which is preliminary data.</text>
</comment>
<organism evidence="1 2">
    <name type="scientific">Mojavia pulchra JT2-VF2</name>
    <dbReference type="NCBI Taxonomy" id="287848"/>
    <lineage>
        <taxon>Bacteria</taxon>
        <taxon>Bacillati</taxon>
        <taxon>Cyanobacteriota</taxon>
        <taxon>Cyanophyceae</taxon>
        <taxon>Nostocales</taxon>
        <taxon>Nostocaceae</taxon>
    </lineage>
</organism>
<protein>
    <submittedName>
        <fullName evidence="1">Uncharacterized protein</fullName>
    </submittedName>
</protein>
<sequence length="65" mass="7430">MNTQPLPELIAQAQQLVTQIRQHPQYQGLRFDCDVTIGDISQFFNTLQWSATASTVDISREGFFQ</sequence>
<dbReference type="EMBL" id="JAHHHN010000043">
    <property type="protein sequence ID" value="MBW4565642.1"/>
    <property type="molecule type" value="Genomic_DNA"/>
</dbReference>
<dbReference type="AlphaFoldDB" id="A0A951Q5E0"/>
<dbReference type="Proteomes" id="UP000715781">
    <property type="component" value="Unassembled WGS sequence"/>
</dbReference>
<reference evidence="1" key="2">
    <citation type="journal article" date="2022" name="Microbiol. Resour. Announc.">
        <title>Metagenome Sequencing to Explore Phylogenomics of Terrestrial Cyanobacteria.</title>
        <authorList>
            <person name="Ward R.D."/>
            <person name="Stajich J.E."/>
            <person name="Johansen J.R."/>
            <person name="Huntemann M."/>
            <person name="Clum A."/>
            <person name="Foster B."/>
            <person name="Foster B."/>
            <person name="Roux S."/>
            <person name="Palaniappan K."/>
            <person name="Varghese N."/>
            <person name="Mukherjee S."/>
            <person name="Reddy T.B.K."/>
            <person name="Daum C."/>
            <person name="Copeland A."/>
            <person name="Chen I.A."/>
            <person name="Ivanova N.N."/>
            <person name="Kyrpides N.C."/>
            <person name="Shapiro N."/>
            <person name="Eloe-Fadrosh E.A."/>
            <person name="Pietrasiak N."/>
        </authorList>
    </citation>
    <scope>NUCLEOTIDE SEQUENCE</scope>
    <source>
        <strain evidence="1">JT2-VF2</strain>
    </source>
</reference>
<evidence type="ECO:0000313" key="1">
    <source>
        <dbReference type="EMBL" id="MBW4565642.1"/>
    </source>
</evidence>
<evidence type="ECO:0000313" key="2">
    <source>
        <dbReference type="Proteomes" id="UP000715781"/>
    </source>
</evidence>